<keyword evidence="2" id="KW-0378">Hydrolase</keyword>
<dbReference type="PANTHER" id="PTHR42988:SF2">
    <property type="entry name" value="CYCLIC NUCLEOTIDE PHOSPHODIESTERASE CBUA0032-RELATED"/>
    <property type="match status" value="1"/>
</dbReference>
<dbReference type="Gene3D" id="3.60.21.40">
    <property type="entry name" value="GpdQ, catalytic alpha/beta sandwich domain"/>
    <property type="match status" value="1"/>
</dbReference>
<dbReference type="InterPro" id="IPR004843">
    <property type="entry name" value="Calcineurin-like_PHP"/>
</dbReference>
<evidence type="ECO:0000256" key="4">
    <source>
        <dbReference type="ARBA" id="ARBA00025742"/>
    </source>
</evidence>
<dbReference type="RefSeq" id="WP_092852698.1">
    <property type="nucleotide sequence ID" value="NZ_FMAH01000027.1"/>
</dbReference>
<keyword evidence="1" id="KW-0479">Metal-binding</keyword>
<dbReference type="Gene3D" id="3.30.750.180">
    <property type="entry name" value="GpdQ, beta-strand dimerisation domain"/>
    <property type="match status" value="1"/>
</dbReference>
<dbReference type="InterPro" id="IPR026575">
    <property type="entry name" value="GpdQ/CpdA-like"/>
</dbReference>
<dbReference type="STRING" id="411945.GA0061102_102772"/>
<dbReference type="InterPro" id="IPR042281">
    <property type="entry name" value="GpdQ_beta-strand"/>
</dbReference>
<accession>A0A1C3WDE6</accession>
<dbReference type="CDD" id="cd07402">
    <property type="entry name" value="MPP_GpdQ"/>
    <property type="match status" value="1"/>
</dbReference>
<dbReference type="GO" id="GO:0004112">
    <property type="term" value="F:cyclic-nucleotide phosphodiesterase activity"/>
    <property type="evidence" value="ECO:0007669"/>
    <property type="project" value="InterPro"/>
</dbReference>
<dbReference type="InterPro" id="IPR050884">
    <property type="entry name" value="CNP_phosphodiesterase-III"/>
</dbReference>
<comment type="similarity">
    <text evidence="4">Belongs to the cyclic nucleotide phosphodiesterase class-III family.</text>
</comment>
<evidence type="ECO:0000256" key="2">
    <source>
        <dbReference type="ARBA" id="ARBA00022801"/>
    </source>
</evidence>
<dbReference type="AlphaFoldDB" id="A0A1C3WDE6"/>
<dbReference type="OrthoDB" id="651281at2"/>
<dbReference type="PANTHER" id="PTHR42988">
    <property type="entry name" value="PHOSPHOHYDROLASE"/>
    <property type="match status" value="1"/>
</dbReference>
<dbReference type="GO" id="GO:0046872">
    <property type="term" value="F:metal ion binding"/>
    <property type="evidence" value="ECO:0007669"/>
    <property type="project" value="UniProtKB-KW"/>
</dbReference>
<keyword evidence="3" id="KW-0408">Iron</keyword>
<dbReference type="SUPFAM" id="SSF56300">
    <property type="entry name" value="Metallo-dependent phosphatases"/>
    <property type="match status" value="1"/>
</dbReference>
<dbReference type="Pfam" id="PF00149">
    <property type="entry name" value="Metallophos"/>
    <property type="match status" value="1"/>
</dbReference>
<organism evidence="6 7">
    <name type="scientific">Rhizobium miluonense</name>
    <dbReference type="NCBI Taxonomy" id="411945"/>
    <lineage>
        <taxon>Bacteria</taxon>
        <taxon>Pseudomonadati</taxon>
        <taxon>Pseudomonadota</taxon>
        <taxon>Alphaproteobacteria</taxon>
        <taxon>Hyphomicrobiales</taxon>
        <taxon>Rhizobiaceae</taxon>
        <taxon>Rhizobium/Agrobacterium group</taxon>
        <taxon>Rhizobium</taxon>
    </lineage>
</organism>
<reference evidence="7" key="1">
    <citation type="submission" date="2016-08" db="EMBL/GenBank/DDBJ databases">
        <authorList>
            <person name="Varghese N."/>
            <person name="Submissions Spin"/>
        </authorList>
    </citation>
    <scope>NUCLEOTIDE SEQUENCE [LARGE SCALE GENOMIC DNA]</scope>
    <source>
        <strain evidence="7">HAMBI 2971</strain>
    </source>
</reference>
<evidence type="ECO:0000313" key="7">
    <source>
        <dbReference type="Proteomes" id="UP000199435"/>
    </source>
</evidence>
<dbReference type="InterPro" id="IPR029052">
    <property type="entry name" value="Metallo-depent_PP-like"/>
</dbReference>
<proteinExistence type="inferred from homology"/>
<sequence length="286" mass="31847">MIIAHLSDIHIREEGAPLAVGNMDYSAMAQQAFDRVTRMTPRPDMMIITGDLADSGQVGEYRRLKTMIEALPFPVHMVLGNHDIRANFLEVFPERKAEGIDFVQFCVEHDDLRIIGLDTLIEGEGKGGLCHERLSYLRDRLAERPDVATIIMFHHQPFLFNAGVYDAVGLKEGVEEFGEIVAANKQIVRVFCGHLHRSLDCLWKGTLVSVTPSVVCSANLPVGDVRIFKNINEPPAFKLHVLVPNEGLVSHLVYVEDFGPAYENLPDPNYQGIVSMTKETGQGAVR</sequence>
<evidence type="ECO:0000259" key="5">
    <source>
        <dbReference type="Pfam" id="PF00149"/>
    </source>
</evidence>
<dbReference type="EMBL" id="FMAH01000027">
    <property type="protein sequence ID" value="SCB38177.1"/>
    <property type="molecule type" value="Genomic_DNA"/>
</dbReference>
<dbReference type="Proteomes" id="UP000199435">
    <property type="component" value="Unassembled WGS sequence"/>
</dbReference>
<evidence type="ECO:0000256" key="1">
    <source>
        <dbReference type="ARBA" id="ARBA00022723"/>
    </source>
</evidence>
<keyword evidence="7" id="KW-1185">Reference proteome</keyword>
<feature type="domain" description="Calcineurin-like phosphoesterase" evidence="5">
    <location>
        <begin position="2"/>
        <end position="197"/>
    </location>
</feature>
<evidence type="ECO:0000313" key="6">
    <source>
        <dbReference type="EMBL" id="SCB38177.1"/>
    </source>
</evidence>
<gene>
    <name evidence="6" type="ORF">GA0061102_102772</name>
</gene>
<protein>
    <submittedName>
        <fullName evidence="6">3',5'-cyclic AMP phosphodiesterase CpdA</fullName>
    </submittedName>
</protein>
<evidence type="ECO:0000256" key="3">
    <source>
        <dbReference type="ARBA" id="ARBA00023004"/>
    </source>
</evidence>
<dbReference type="InterPro" id="IPR042283">
    <property type="entry name" value="GpdQ_catalytic"/>
</dbReference>
<name>A0A1C3WDE6_9HYPH</name>